<keyword evidence="4 7" id="KW-0812">Transmembrane</keyword>
<feature type="transmembrane region" description="Helical" evidence="7">
    <location>
        <begin position="42"/>
        <end position="61"/>
    </location>
</feature>
<keyword evidence="5 7" id="KW-1133">Transmembrane helix</keyword>
<gene>
    <name evidence="9" type="ORF">KsCSTR_20760</name>
    <name evidence="10" type="ORF">KSMBR1_3462</name>
    <name evidence="8" type="ORF">kuste3588</name>
</gene>
<dbReference type="Proteomes" id="UP000221734">
    <property type="component" value="Chromosome Kuenenia_stuttgartiensis_MBR1"/>
</dbReference>
<evidence type="ECO:0000256" key="4">
    <source>
        <dbReference type="ARBA" id="ARBA00022692"/>
    </source>
</evidence>
<evidence type="ECO:0000256" key="1">
    <source>
        <dbReference type="ARBA" id="ARBA00004651"/>
    </source>
</evidence>
<evidence type="ECO:0000256" key="3">
    <source>
        <dbReference type="ARBA" id="ARBA00022475"/>
    </source>
</evidence>
<evidence type="ECO:0000313" key="12">
    <source>
        <dbReference type="Proteomes" id="UP000501926"/>
    </source>
</evidence>
<dbReference type="OrthoDB" id="21094at2"/>
<keyword evidence="11" id="KW-1185">Reference proteome</keyword>
<feature type="transmembrane region" description="Helical" evidence="7">
    <location>
        <begin position="112"/>
        <end position="135"/>
    </location>
</feature>
<evidence type="ECO:0000256" key="6">
    <source>
        <dbReference type="ARBA" id="ARBA00023136"/>
    </source>
</evidence>
<dbReference type="RefSeq" id="WP_099326460.1">
    <property type="nucleotide sequence ID" value="NZ_CP049055.1"/>
</dbReference>
<dbReference type="Pfam" id="PF01914">
    <property type="entry name" value="MarC"/>
    <property type="match status" value="1"/>
</dbReference>
<organism evidence="8">
    <name type="scientific">Kuenenia stuttgartiensis</name>
    <dbReference type="NCBI Taxonomy" id="174633"/>
    <lineage>
        <taxon>Bacteria</taxon>
        <taxon>Pseudomonadati</taxon>
        <taxon>Planctomycetota</taxon>
        <taxon>Candidatus Brocadiia</taxon>
        <taxon>Candidatus Brocadiales</taxon>
        <taxon>Candidatus Brocadiaceae</taxon>
        <taxon>Candidatus Kuenenia</taxon>
    </lineage>
</organism>
<sequence>MEHWTEYTRFLTALMVILDPFAAIPIFLSLTQGYSQSQRARVVLVTIITVALVLISSAISGESLLKTFGTSLASFRVGGGIVLFIMALAMLRAQADKVKTSPTEEAAAENKATIAVVPLAIPLLAGPGSISTVIIEMHRSSATYHGALVILCILITCILLWIVLRLASPIGRALGPIGRNILNRLFGLILTAIAIEIIANGLRELFPSLA</sequence>
<dbReference type="EMBL" id="LT934425">
    <property type="protein sequence ID" value="SOH05936.1"/>
    <property type="molecule type" value="Genomic_DNA"/>
</dbReference>
<comment type="subcellular location">
    <subcellularLocation>
        <location evidence="1 7">Cell membrane</location>
        <topology evidence="1 7">Multi-pass membrane protein</topology>
    </subcellularLocation>
</comment>
<name>Q1Q2V4_KUEST</name>
<keyword evidence="6 7" id="KW-0472">Membrane</keyword>
<evidence type="ECO:0000313" key="9">
    <source>
        <dbReference type="EMBL" id="QII11455.1"/>
    </source>
</evidence>
<dbReference type="EMBL" id="CT573071">
    <property type="protein sequence ID" value="CAJ74351.1"/>
    <property type="molecule type" value="Genomic_DNA"/>
</dbReference>
<dbReference type="PANTHER" id="PTHR33508">
    <property type="entry name" value="UPF0056 MEMBRANE PROTEIN YHCE"/>
    <property type="match status" value="1"/>
</dbReference>
<evidence type="ECO:0000313" key="11">
    <source>
        <dbReference type="Proteomes" id="UP000221734"/>
    </source>
</evidence>
<dbReference type="EMBL" id="CP049055">
    <property type="protein sequence ID" value="QII11455.1"/>
    <property type="molecule type" value="Genomic_DNA"/>
</dbReference>
<evidence type="ECO:0000256" key="5">
    <source>
        <dbReference type="ARBA" id="ARBA00022989"/>
    </source>
</evidence>
<reference evidence="9 12" key="5">
    <citation type="submission" date="2020-02" db="EMBL/GenBank/DDBJ databases">
        <title>Newly sequenced genome of strain CSTR1 showed variability in Candidatus Kuenenia stuttgartiensis genomes.</title>
        <authorList>
            <person name="Ding C."/>
            <person name="Adrian L."/>
        </authorList>
    </citation>
    <scope>NUCLEOTIDE SEQUENCE [LARGE SCALE GENOMIC DNA]</scope>
    <source>
        <strain evidence="9 12">CSTR1</strain>
    </source>
</reference>
<keyword evidence="3" id="KW-1003">Cell membrane</keyword>
<feature type="transmembrane region" description="Helical" evidence="7">
    <location>
        <begin position="12"/>
        <end position="30"/>
    </location>
</feature>
<reference evidence="8" key="2">
    <citation type="submission" date="2006-01" db="EMBL/GenBank/DDBJ databases">
        <authorList>
            <person name="Genoscope"/>
        </authorList>
    </citation>
    <scope>NUCLEOTIDE SEQUENCE</scope>
</reference>
<reference evidence="11" key="4">
    <citation type="submission" date="2017-10" db="EMBL/GenBank/DDBJ databases">
        <authorList>
            <person name="Frank J."/>
        </authorList>
    </citation>
    <scope>NUCLEOTIDE SEQUENCE [LARGE SCALE GENOMIC DNA]</scope>
</reference>
<comment type="similarity">
    <text evidence="2 7">Belongs to the UPF0056 (MarC) family.</text>
</comment>
<evidence type="ECO:0000256" key="2">
    <source>
        <dbReference type="ARBA" id="ARBA00009784"/>
    </source>
</evidence>
<proteinExistence type="inferred from homology"/>
<evidence type="ECO:0000313" key="8">
    <source>
        <dbReference type="EMBL" id="CAJ74351.1"/>
    </source>
</evidence>
<dbReference type="AlphaFoldDB" id="Q1Q2V4"/>
<dbReference type="GO" id="GO:0005886">
    <property type="term" value="C:plasma membrane"/>
    <property type="evidence" value="ECO:0007669"/>
    <property type="project" value="UniProtKB-SubCell"/>
</dbReference>
<reference evidence="10" key="3">
    <citation type="submission" date="2017-10" db="EMBL/GenBank/DDBJ databases">
        <authorList>
            <person name="Banno H."/>
            <person name="Chua N.-H."/>
        </authorList>
    </citation>
    <scope>NUCLEOTIDE SEQUENCE [LARGE SCALE GENOMIC DNA]</scope>
    <source>
        <strain evidence="10">Kuenenia_mbr1_ru-nijmegen</strain>
    </source>
</reference>
<feature type="transmembrane region" description="Helical" evidence="7">
    <location>
        <begin position="141"/>
        <end position="164"/>
    </location>
</feature>
<dbReference type="InterPro" id="IPR002771">
    <property type="entry name" value="Multi_antbiot-R_MarC"/>
</dbReference>
<dbReference type="Proteomes" id="UP000501926">
    <property type="component" value="Chromosome"/>
</dbReference>
<feature type="transmembrane region" description="Helical" evidence="7">
    <location>
        <begin position="185"/>
        <end position="202"/>
    </location>
</feature>
<accession>Q1Q2V4</accession>
<feature type="transmembrane region" description="Helical" evidence="7">
    <location>
        <begin position="73"/>
        <end position="91"/>
    </location>
</feature>
<dbReference type="PANTHER" id="PTHR33508:SF1">
    <property type="entry name" value="UPF0056 MEMBRANE PROTEIN YHCE"/>
    <property type="match status" value="1"/>
</dbReference>
<evidence type="ECO:0000256" key="7">
    <source>
        <dbReference type="RuleBase" id="RU362048"/>
    </source>
</evidence>
<evidence type="ECO:0000313" key="10">
    <source>
        <dbReference type="EMBL" id="SOH05936.1"/>
    </source>
</evidence>
<reference evidence="8" key="1">
    <citation type="journal article" date="2006" name="Nature">
        <title>Deciphering the evolution and metabolism of an anammox bacterium from a community genome.</title>
        <authorList>
            <person name="Strous M."/>
            <person name="Pelletier E."/>
            <person name="Mangenot S."/>
            <person name="Rattei T."/>
            <person name="Lehner A."/>
            <person name="Taylor M.W."/>
            <person name="Horn M."/>
            <person name="Daims H."/>
            <person name="Bartol-Mavel D."/>
            <person name="Wincker P."/>
            <person name="Barbe V."/>
            <person name="Fonknechten N."/>
            <person name="Vallenet D."/>
            <person name="Segurens B."/>
            <person name="Schenowitz-Truong C."/>
            <person name="Medigue C."/>
            <person name="Collingro A."/>
            <person name="Snel B."/>
            <person name="Dutilh B.E."/>
            <person name="OpDenCamp H.J.M."/>
            <person name="vanDerDrift C."/>
            <person name="Cirpus I."/>
            <person name="vanDePas-Schoonen K.T."/>
            <person name="Harhangi H.R."/>
            <person name="vanNiftrik L."/>
            <person name="Schmid M."/>
            <person name="Keltjens J."/>
            <person name="vanDeVossenberg J."/>
            <person name="Kartal B."/>
            <person name="Meier H."/>
            <person name="Frishman D."/>
            <person name="Huynen M.A."/>
            <person name="Mewes H."/>
            <person name="Weissenbach J."/>
            <person name="Jetten M.S.M."/>
            <person name="Wagner M."/>
            <person name="LePaslier D."/>
        </authorList>
    </citation>
    <scope>NUCLEOTIDE SEQUENCE</scope>
</reference>
<dbReference type="KEGG" id="kst:KSMBR1_3462"/>
<protein>
    <recommendedName>
        <fullName evidence="7">UPF0056 membrane protein</fullName>
    </recommendedName>
</protein>
<dbReference type="NCBIfam" id="TIGR00427">
    <property type="entry name" value="NAAT family transporter"/>
    <property type="match status" value="1"/>
</dbReference>